<evidence type="ECO:0000259" key="7">
    <source>
        <dbReference type="Pfam" id="PF12698"/>
    </source>
</evidence>
<keyword evidence="9" id="KW-1185">Reference proteome</keyword>
<evidence type="ECO:0000256" key="2">
    <source>
        <dbReference type="ARBA" id="ARBA00022475"/>
    </source>
</evidence>
<keyword evidence="3 6" id="KW-0812">Transmembrane</keyword>
<dbReference type="InterPro" id="IPR051449">
    <property type="entry name" value="ABC-2_transporter_component"/>
</dbReference>
<evidence type="ECO:0000256" key="6">
    <source>
        <dbReference type="SAM" id="Phobius"/>
    </source>
</evidence>
<dbReference type="Gene3D" id="3.40.1710.10">
    <property type="entry name" value="abc type-2 transporter like domain"/>
    <property type="match status" value="1"/>
</dbReference>
<feature type="transmembrane region" description="Helical" evidence="6">
    <location>
        <begin position="270"/>
        <end position="293"/>
    </location>
</feature>
<keyword evidence="2" id="KW-1003">Cell membrane</keyword>
<sequence>MAAGLTPGAGAAFAASLRRELRHWRADRWELALVTAMPLLLMAAMAWLFSGSVLRQVPVALVDLDGSAASRGLARAIDASPGVKVVSQPASLQQAQSELRALQVFAIVLVPRDLSRRALRGEAATVHAFYNATYMATGQSASRDIADAVAAYNARMLREQIGRQTGPGRLRAAPVTVQATVLHNPARSYELFLLPLIFPALLSLLAALAVGGAFGRELRDGQLAAWLGARPWAAMAGKLFPYVALFSLYGALGVLYLACARGDGVAGSLWLLLLAQPLFYLACACFALLFIAATRDMGTGLSLVGLSIGTALAFSGATFPVIEAPLFTRVWNALLPLTAYVQVQMQQLFMGAPWTVSLRPLGVLALMAALAGGMGAVLLVRAARPRAVAEPAQA</sequence>
<protein>
    <submittedName>
        <fullName evidence="8">ABC transporter permease</fullName>
    </submittedName>
</protein>
<dbReference type="PANTHER" id="PTHR30294:SF47">
    <property type="entry name" value="INNER MEMBRANE TRANSPORT PERMEASE YHHJ"/>
    <property type="match status" value="1"/>
</dbReference>
<feature type="transmembrane region" description="Helical" evidence="6">
    <location>
        <begin position="299"/>
        <end position="322"/>
    </location>
</feature>
<comment type="caution">
    <text evidence="8">The sequence shown here is derived from an EMBL/GenBank/DDBJ whole genome shotgun (WGS) entry which is preliminary data.</text>
</comment>
<evidence type="ECO:0000256" key="4">
    <source>
        <dbReference type="ARBA" id="ARBA00022989"/>
    </source>
</evidence>
<feature type="transmembrane region" description="Helical" evidence="6">
    <location>
        <begin position="30"/>
        <end position="49"/>
    </location>
</feature>
<evidence type="ECO:0000256" key="5">
    <source>
        <dbReference type="ARBA" id="ARBA00023136"/>
    </source>
</evidence>
<evidence type="ECO:0000256" key="1">
    <source>
        <dbReference type="ARBA" id="ARBA00004651"/>
    </source>
</evidence>
<reference evidence="8 9" key="1">
    <citation type="submission" date="2022-10" db="EMBL/GenBank/DDBJ databases">
        <title>Xanthomonas sp. H13-6.</title>
        <authorList>
            <person name="Liu X."/>
            <person name="Deng Z."/>
            <person name="Jiang Y."/>
            <person name="Yu T."/>
            <person name="Ai J."/>
        </authorList>
    </citation>
    <scope>NUCLEOTIDE SEQUENCE [LARGE SCALE GENOMIC DNA]</scope>
    <source>
        <strain evidence="8 9">H13-6</strain>
    </source>
</reference>
<dbReference type="RefSeq" id="WP_265126350.1">
    <property type="nucleotide sequence ID" value="NZ_JAPCHY010000002.1"/>
</dbReference>
<dbReference type="EMBL" id="JAPCHY010000002">
    <property type="protein sequence ID" value="MCW4471394.1"/>
    <property type="molecule type" value="Genomic_DNA"/>
</dbReference>
<comment type="subcellular location">
    <subcellularLocation>
        <location evidence="1">Cell membrane</location>
        <topology evidence="1">Multi-pass membrane protein</topology>
    </subcellularLocation>
</comment>
<gene>
    <name evidence="8" type="ORF">OK345_02600</name>
</gene>
<name>A0ABT3JT78_9XANT</name>
<dbReference type="InterPro" id="IPR013525">
    <property type="entry name" value="ABC2_TM"/>
</dbReference>
<dbReference type="PANTHER" id="PTHR30294">
    <property type="entry name" value="MEMBRANE COMPONENT OF ABC TRANSPORTER YHHJ-RELATED"/>
    <property type="match status" value="1"/>
</dbReference>
<accession>A0ABT3JT78</accession>
<dbReference type="Pfam" id="PF12698">
    <property type="entry name" value="ABC2_membrane_3"/>
    <property type="match status" value="1"/>
</dbReference>
<dbReference type="Proteomes" id="UP001209922">
    <property type="component" value="Unassembled WGS sequence"/>
</dbReference>
<keyword evidence="5 6" id="KW-0472">Membrane</keyword>
<keyword evidence="4 6" id="KW-1133">Transmembrane helix</keyword>
<proteinExistence type="predicted"/>
<feature type="domain" description="ABC-2 type transporter transmembrane" evidence="7">
    <location>
        <begin position="30"/>
        <end position="375"/>
    </location>
</feature>
<evidence type="ECO:0000256" key="3">
    <source>
        <dbReference type="ARBA" id="ARBA00022692"/>
    </source>
</evidence>
<evidence type="ECO:0000313" key="9">
    <source>
        <dbReference type="Proteomes" id="UP001209922"/>
    </source>
</evidence>
<feature type="transmembrane region" description="Helical" evidence="6">
    <location>
        <begin position="191"/>
        <end position="214"/>
    </location>
</feature>
<feature type="transmembrane region" description="Helical" evidence="6">
    <location>
        <begin position="361"/>
        <end position="380"/>
    </location>
</feature>
<evidence type="ECO:0000313" key="8">
    <source>
        <dbReference type="EMBL" id="MCW4471394.1"/>
    </source>
</evidence>
<organism evidence="8 9">
    <name type="scientific">Xanthomonas chitinilytica</name>
    <dbReference type="NCBI Taxonomy" id="2989819"/>
    <lineage>
        <taxon>Bacteria</taxon>
        <taxon>Pseudomonadati</taxon>
        <taxon>Pseudomonadota</taxon>
        <taxon>Gammaproteobacteria</taxon>
        <taxon>Lysobacterales</taxon>
        <taxon>Lysobacteraceae</taxon>
        <taxon>Xanthomonas</taxon>
    </lineage>
</organism>
<feature type="transmembrane region" description="Helical" evidence="6">
    <location>
        <begin position="239"/>
        <end position="258"/>
    </location>
</feature>